<reference evidence="2 3" key="1">
    <citation type="submission" date="2021-07" db="EMBL/GenBank/DDBJ databases">
        <authorList>
            <person name="Kim M.K."/>
        </authorList>
    </citation>
    <scope>NUCLEOTIDE SEQUENCE [LARGE SCALE GENOMIC DNA]</scope>
    <source>
        <strain evidence="2 3">HLY7-15</strain>
    </source>
</reference>
<dbReference type="Gene3D" id="3.40.250.10">
    <property type="entry name" value="Rhodanese-like domain"/>
    <property type="match status" value="1"/>
</dbReference>
<keyword evidence="3" id="KW-1185">Reference proteome</keyword>
<protein>
    <submittedName>
        <fullName evidence="2">Rhodanese-like domain-containing protein</fullName>
    </submittedName>
</protein>
<dbReference type="InterPro" id="IPR052367">
    <property type="entry name" value="Thiosulfate_ST/Rhodanese-like"/>
</dbReference>
<evidence type="ECO:0000313" key="2">
    <source>
        <dbReference type="EMBL" id="MBW3363611.1"/>
    </source>
</evidence>
<dbReference type="InterPro" id="IPR036873">
    <property type="entry name" value="Rhodanese-like_dom_sf"/>
</dbReference>
<feature type="domain" description="Rhodanese" evidence="1">
    <location>
        <begin position="37"/>
        <end position="126"/>
    </location>
</feature>
<organism evidence="2 3">
    <name type="scientific">Pontibacter populi</name>
    <dbReference type="NCBI Taxonomy" id="890055"/>
    <lineage>
        <taxon>Bacteria</taxon>
        <taxon>Pseudomonadati</taxon>
        <taxon>Bacteroidota</taxon>
        <taxon>Cytophagia</taxon>
        <taxon>Cytophagales</taxon>
        <taxon>Hymenobacteraceae</taxon>
        <taxon>Pontibacter</taxon>
    </lineage>
</organism>
<dbReference type="Proteomes" id="UP000774935">
    <property type="component" value="Unassembled WGS sequence"/>
</dbReference>
<comment type="caution">
    <text evidence="2">The sequence shown here is derived from an EMBL/GenBank/DDBJ whole genome shotgun (WGS) entry which is preliminary data.</text>
</comment>
<dbReference type="PROSITE" id="PS51257">
    <property type="entry name" value="PROKAR_LIPOPROTEIN"/>
    <property type="match status" value="1"/>
</dbReference>
<dbReference type="RefSeq" id="WP_199108217.1">
    <property type="nucleotide sequence ID" value="NZ_JAHWXQ010000001.1"/>
</dbReference>
<name>A0ABS6X6W0_9BACT</name>
<dbReference type="CDD" id="cd00158">
    <property type="entry name" value="RHOD"/>
    <property type="match status" value="1"/>
</dbReference>
<accession>A0ABS6X6W0</accession>
<dbReference type="EMBL" id="JAHWXQ010000001">
    <property type="protein sequence ID" value="MBW3363611.1"/>
    <property type="molecule type" value="Genomic_DNA"/>
</dbReference>
<dbReference type="PROSITE" id="PS50206">
    <property type="entry name" value="RHODANESE_3"/>
    <property type="match status" value="1"/>
</dbReference>
<dbReference type="Pfam" id="PF00581">
    <property type="entry name" value="Rhodanese"/>
    <property type="match status" value="1"/>
</dbReference>
<dbReference type="PANTHER" id="PTHR45431:SF3">
    <property type="entry name" value="RHODANESE-LIKE DOMAIN-CONTAINING PROTEIN 15, CHLOROPLASTIC"/>
    <property type="match status" value="1"/>
</dbReference>
<gene>
    <name evidence="2" type="ORF">KYK27_01055</name>
</gene>
<proteinExistence type="predicted"/>
<evidence type="ECO:0000313" key="3">
    <source>
        <dbReference type="Proteomes" id="UP000774935"/>
    </source>
</evidence>
<dbReference type="SMART" id="SM00450">
    <property type="entry name" value="RHOD"/>
    <property type="match status" value="1"/>
</dbReference>
<dbReference type="PANTHER" id="PTHR45431">
    <property type="entry name" value="RHODANESE-LIKE DOMAIN-CONTAINING PROTEIN 15, CHLOROPLASTIC"/>
    <property type="match status" value="1"/>
</dbReference>
<evidence type="ECO:0000259" key="1">
    <source>
        <dbReference type="PROSITE" id="PS50206"/>
    </source>
</evidence>
<sequence length="126" mass="13860">MKLILGILLAGFFSCSQPQQDGTAIKTITATEYKEQAKKEGILVDVRTTEEYAAGHLAGASNADYLDGTFAKSIKDWDKEKTYYLYCKSGNRSSKAAQLMQEAGFKNIYNIGGYQDLKSVGLPTKE</sequence>
<dbReference type="SUPFAM" id="SSF52821">
    <property type="entry name" value="Rhodanese/Cell cycle control phosphatase"/>
    <property type="match status" value="1"/>
</dbReference>
<dbReference type="InterPro" id="IPR001763">
    <property type="entry name" value="Rhodanese-like_dom"/>
</dbReference>